<dbReference type="PANTHER" id="PTHR33191">
    <property type="entry name" value="RIPENING-RELATED PROTEIN 2-RELATED"/>
    <property type="match status" value="1"/>
</dbReference>
<comment type="caution">
    <text evidence="6">The sequence shown here is derived from an EMBL/GenBank/DDBJ whole genome shotgun (WGS) entry which is preliminary data.</text>
</comment>
<feature type="signal peptide" evidence="5">
    <location>
        <begin position="1"/>
        <end position="25"/>
    </location>
</feature>
<keyword evidence="3" id="KW-0964">Secreted</keyword>
<dbReference type="InterPro" id="IPR036908">
    <property type="entry name" value="RlpA-like_sf"/>
</dbReference>
<evidence type="ECO:0000313" key="7">
    <source>
        <dbReference type="Proteomes" id="UP001177140"/>
    </source>
</evidence>
<dbReference type="CDD" id="cd22270">
    <property type="entry name" value="DPBB_kiwellin-like"/>
    <property type="match status" value="1"/>
</dbReference>
<dbReference type="GO" id="GO:0005576">
    <property type="term" value="C:extracellular region"/>
    <property type="evidence" value="ECO:0007669"/>
    <property type="project" value="UniProtKB-SubCell"/>
</dbReference>
<dbReference type="AlphaFoldDB" id="A0AA41V9T4"/>
<gene>
    <name evidence="6" type="ORF">MKW94_023664</name>
</gene>
<dbReference type="Gene3D" id="2.40.40.10">
    <property type="entry name" value="RlpA-like domain"/>
    <property type="match status" value="1"/>
</dbReference>
<dbReference type="PANTHER" id="PTHR33191:SF58">
    <property type="entry name" value="RIPENING-RELATED PROTEIN 1"/>
    <property type="match status" value="1"/>
</dbReference>
<dbReference type="SUPFAM" id="SSF50685">
    <property type="entry name" value="Barwin-like endoglucanases"/>
    <property type="match status" value="1"/>
</dbReference>
<protein>
    <recommendedName>
        <fullName evidence="8">Ripening-related protein 1</fullName>
    </recommendedName>
</protein>
<organism evidence="6 7">
    <name type="scientific">Papaver nudicaule</name>
    <name type="common">Iceland poppy</name>
    <dbReference type="NCBI Taxonomy" id="74823"/>
    <lineage>
        <taxon>Eukaryota</taxon>
        <taxon>Viridiplantae</taxon>
        <taxon>Streptophyta</taxon>
        <taxon>Embryophyta</taxon>
        <taxon>Tracheophyta</taxon>
        <taxon>Spermatophyta</taxon>
        <taxon>Magnoliopsida</taxon>
        <taxon>Ranunculales</taxon>
        <taxon>Papaveraceae</taxon>
        <taxon>Papaveroideae</taxon>
        <taxon>Papaver</taxon>
    </lineage>
</organism>
<proteinExistence type="inferred from homology"/>
<evidence type="ECO:0000256" key="2">
    <source>
        <dbReference type="ARBA" id="ARBA00005592"/>
    </source>
</evidence>
<keyword evidence="7" id="KW-1185">Reference proteome</keyword>
<dbReference type="EMBL" id="JAJJMA010168170">
    <property type="protein sequence ID" value="MCL7036456.1"/>
    <property type="molecule type" value="Genomic_DNA"/>
</dbReference>
<name>A0AA41V9T4_PAPNU</name>
<evidence type="ECO:0000256" key="4">
    <source>
        <dbReference type="ARBA" id="ARBA00022729"/>
    </source>
</evidence>
<evidence type="ECO:0000256" key="1">
    <source>
        <dbReference type="ARBA" id="ARBA00004613"/>
    </source>
</evidence>
<sequence length="187" mass="20104">MKMKNSLVLLNLLFVVLTCLEITEAQNCGPSGQIVGTQPPPGQCNQGNDSECCKPGKVYQTFTCSPHPAHPAILTLNGFERGEDGGGASECDGQFHDNNTPIVALSTGWFKFSNMKRCLKNIAITGNGRTVTAMVVDECDSTRGCDEEHAYQPPCHNNIVDASAAVWRALGVPEGQRGHMPVTWVDA</sequence>
<comment type="subcellular location">
    <subcellularLocation>
        <location evidence="1">Secreted</location>
    </subcellularLocation>
</comment>
<keyword evidence="4 5" id="KW-0732">Signal</keyword>
<dbReference type="Pfam" id="PF24300">
    <property type="entry name" value="KWL1"/>
    <property type="match status" value="1"/>
</dbReference>
<evidence type="ECO:0000256" key="5">
    <source>
        <dbReference type="SAM" id="SignalP"/>
    </source>
</evidence>
<dbReference type="InterPro" id="IPR039271">
    <property type="entry name" value="Kiwellin-like"/>
</dbReference>
<dbReference type="Proteomes" id="UP001177140">
    <property type="component" value="Unassembled WGS sequence"/>
</dbReference>
<accession>A0AA41V9T4</accession>
<feature type="chain" id="PRO_5041374068" description="Ripening-related protein 1" evidence="5">
    <location>
        <begin position="26"/>
        <end position="187"/>
    </location>
</feature>
<evidence type="ECO:0000256" key="3">
    <source>
        <dbReference type="ARBA" id="ARBA00022525"/>
    </source>
</evidence>
<reference evidence="6" key="1">
    <citation type="submission" date="2022-03" db="EMBL/GenBank/DDBJ databases">
        <title>A functionally conserved STORR gene fusion in Papaver species that diverged 16.8 million years ago.</title>
        <authorList>
            <person name="Catania T."/>
        </authorList>
    </citation>
    <scope>NUCLEOTIDE SEQUENCE</scope>
    <source>
        <strain evidence="6">S-191538</strain>
    </source>
</reference>
<evidence type="ECO:0000313" key="6">
    <source>
        <dbReference type="EMBL" id="MCL7036456.1"/>
    </source>
</evidence>
<evidence type="ECO:0008006" key="8">
    <source>
        <dbReference type="Google" id="ProtNLM"/>
    </source>
</evidence>
<comment type="similarity">
    <text evidence="2">Belongs to the kiwellin family.</text>
</comment>